<gene>
    <name evidence="6" type="ORF">FDO65_17510</name>
</gene>
<evidence type="ECO:0000259" key="5">
    <source>
        <dbReference type="PROSITE" id="PS50853"/>
    </source>
</evidence>
<keyword evidence="3" id="KW-0119">Carbohydrate metabolism</keyword>
<organism evidence="6 7">
    <name type="scientific">Nakamurella flava</name>
    <dbReference type="NCBI Taxonomy" id="2576308"/>
    <lineage>
        <taxon>Bacteria</taxon>
        <taxon>Bacillati</taxon>
        <taxon>Actinomycetota</taxon>
        <taxon>Actinomycetes</taxon>
        <taxon>Nakamurellales</taxon>
        <taxon>Nakamurellaceae</taxon>
        <taxon>Nakamurella</taxon>
    </lineage>
</organism>
<feature type="domain" description="Fibronectin type-III" evidence="5">
    <location>
        <begin position="147"/>
        <end position="242"/>
    </location>
</feature>
<dbReference type="GO" id="GO:0016020">
    <property type="term" value="C:membrane"/>
    <property type="evidence" value="ECO:0007669"/>
    <property type="project" value="InterPro"/>
</dbReference>
<evidence type="ECO:0000256" key="3">
    <source>
        <dbReference type="ARBA" id="ARBA00023326"/>
    </source>
</evidence>
<dbReference type="AlphaFoldDB" id="A0A4U6QBB3"/>
<dbReference type="InterPro" id="IPR036116">
    <property type="entry name" value="FN3_sf"/>
</dbReference>
<dbReference type="PROSITE" id="PS50853">
    <property type="entry name" value="FN3"/>
    <property type="match status" value="1"/>
</dbReference>
<keyword evidence="3" id="KW-0624">Polysaccharide degradation</keyword>
<dbReference type="PANTHER" id="PTHR13817">
    <property type="entry name" value="TITIN"/>
    <property type="match status" value="1"/>
</dbReference>
<dbReference type="InterPro" id="IPR050964">
    <property type="entry name" value="Striated_Muscle_Regulatory"/>
</dbReference>
<dbReference type="InterPro" id="IPR003961">
    <property type="entry name" value="FN3_dom"/>
</dbReference>
<dbReference type="CDD" id="cd00063">
    <property type="entry name" value="FN3"/>
    <property type="match status" value="1"/>
</dbReference>
<protein>
    <submittedName>
        <fullName evidence="6">Fibronectin type III domain-containing protein</fullName>
    </submittedName>
</protein>
<keyword evidence="1" id="KW-0677">Repeat</keyword>
<dbReference type="Pfam" id="PF05345">
    <property type="entry name" value="He_PIG"/>
    <property type="match status" value="1"/>
</dbReference>
<sequence>MTPRGADGREPGGRPLRPRAYSRRRAGRKQVRLLTLVTVLVTLLVLPPSAGAAETSSLPLVTATPAPGQLTATWTASLFPDGSEVSGYTVSVVGTGYAETVRFPSGRDRTITFVALPAGDYRVLVQPGINGGVGPTGFTDYIEVPWLPGRPTDVQASSDKTGVTVRWQAPSSDGRRDISGYVVTPQTAAGSAPAVTTGGDARSALLTGLTPGTSYTFTVAARNAIGQGLPSDPSAAVLVVSPLVVSLATPLGRVGWDYHGRTDVTLGTAPYRFAVVGGGLPAGLGLDPDTGAITGRPQAIGTSSVTIGVTDAAGTTQSATTSVKVAGPVVAGDLLITSMRQSGPAGPGDEFVDITNVSPTPIPTAGLDVETGAGATVTLADDAPVLAPSGHLLIVGPTWSGATAATKVAQDGLGTDGLRIRFPDGSGTVSDAVGPQAGLHTGRGLPALTGEPAVDFAWMRSRTPAGPVSTGNNSSDFQLISADGGAVGGRAAVRGTVTPVAVTATRSTTVTSLLLDPTVPASAAPNREITTVDGQRFLTIRRWISNPGTAPAAPGLALRISTMSIRNGGGSPFSLVPADRRAELTVATPSTRSSSVRLANGSPVTVSNLAPAGGGTGGLFAVLPLGTYQNTLFSGQRQAVAITFSVDRPGAFWVSWDVLTGVN</sequence>
<feature type="compositionally biased region" description="Basic and acidic residues" evidence="4">
    <location>
        <begin position="1"/>
        <end position="12"/>
    </location>
</feature>
<feature type="region of interest" description="Disordered" evidence="4">
    <location>
        <begin position="1"/>
        <end position="24"/>
    </location>
</feature>
<keyword evidence="2" id="KW-0378">Hydrolase</keyword>
<dbReference type="SUPFAM" id="SSF49265">
    <property type="entry name" value="Fibronectin type III"/>
    <property type="match status" value="1"/>
</dbReference>
<evidence type="ECO:0000256" key="4">
    <source>
        <dbReference type="SAM" id="MobiDB-lite"/>
    </source>
</evidence>
<keyword evidence="2" id="KW-0326">Glycosidase</keyword>
<dbReference type="SUPFAM" id="SSF49313">
    <property type="entry name" value="Cadherin-like"/>
    <property type="match status" value="1"/>
</dbReference>
<dbReference type="SMART" id="SM00060">
    <property type="entry name" value="FN3"/>
    <property type="match status" value="2"/>
</dbReference>
<evidence type="ECO:0000256" key="2">
    <source>
        <dbReference type="ARBA" id="ARBA00023295"/>
    </source>
</evidence>
<dbReference type="Pfam" id="PF00041">
    <property type="entry name" value="fn3"/>
    <property type="match status" value="1"/>
</dbReference>
<accession>A0A4U6QBB3</accession>
<dbReference type="OrthoDB" id="3225333at2"/>
<comment type="caution">
    <text evidence="6">The sequence shown here is derived from an EMBL/GenBank/DDBJ whole genome shotgun (WGS) entry which is preliminary data.</text>
</comment>
<dbReference type="InterPro" id="IPR013783">
    <property type="entry name" value="Ig-like_fold"/>
</dbReference>
<evidence type="ECO:0000256" key="1">
    <source>
        <dbReference type="ARBA" id="ARBA00022737"/>
    </source>
</evidence>
<dbReference type="GO" id="GO:0000272">
    <property type="term" value="P:polysaccharide catabolic process"/>
    <property type="evidence" value="ECO:0007669"/>
    <property type="project" value="UniProtKB-KW"/>
</dbReference>
<keyword evidence="7" id="KW-1185">Reference proteome</keyword>
<dbReference type="GO" id="GO:0005509">
    <property type="term" value="F:calcium ion binding"/>
    <property type="evidence" value="ECO:0007669"/>
    <property type="project" value="InterPro"/>
</dbReference>
<dbReference type="InterPro" id="IPR015919">
    <property type="entry name" value="Cadherin-like_sf"/>
</dbReference>
<dbReference type="GO" id="GO:0016798">
    <property type="term" value="F:hydrolase activity, acting on glycosyl bonds"/>
    <property type="evidence" value="ECO:0007669"/>
    <property type="project" value="UniProtKB-KW"/>
</dbReference>
<dbReference type="EMBL" id="SZZH01000005">
    <property type="protein sequence ID" value="TKV57324.1"/>
    <property type="molecule type" value="Genomic_DNA"/>
</dbReference>
<reference evidence="6 7" key="1">
    <citation type="submission" date="2019-05" db="EMBL/GenBank/DDBJ databases">
        <title>Nakamurella sp. N5BH11, whole genome shotgun sequence.</title>
        <authorList>
            <person name="Tuo L."/>
        </authorList>
    </citation>
    <scope>NUCLEOTIDE SEQUENCE [LARGE SCALE GENOMIC DNA]</scope>
    <source>
        <strain evidence="6 7">N5BH11</strain>
    </source>
</reference>
<evidence type="ECO:0000313" key="6">
    <source>
        <dbReference type="EMBL" id="TKV57324.1"/>
    </source>
</evidence>
<proteinExistence type="predicted"/>
<dbReference type="Gene3D" id="2.60.40.10">
    <property type="entry name" value="Immunoglobulins"/>
    <property type="match status" value="2"/>
</dbReference>
<evidence type="ECO:0000313" key="7">
    <source>
        <dbReference type="Proteomes" id="UP000306985"/>
    </source>
</evidence>
<dbReference type="Proteomes" id="UP000306985">
    <property type="component" value="Unassembled WGS sequence"/>
</dbReference>
<dbReference type="PANTHER" id="PTHR13817:SF166">
    <property type="entry name" value="NEURONAL IGCAM-RELATED"/>
    <property type="match status" value="1"/>
</dbReference>
<name>A0A4U6QBB3_9ACTN</name>